<dbReference type="Pfam" id="PF07591">
    <property type="entry name" value="PT-HINT"/>
    <property type="match status" value="1"/>
</dbReference>
<dbReference type="PANTHER" id="PTHR32305:SF15">
    <property type="entry name" value="PROTEIN RHSA-RELATED"/>
    <property type="match status" value="1"/>
</dbReference>
<evidence type="ECO:0000313" key="3">
    <source>
        <dbReference type="Proteomes" id="UP000316968"/>
    </source>
</evidence>
<dbReference type="SUPFAM" id="SSF51294">
    <property type="entry name" value="Hedgehog/intein (Hint) domain"/>
    <property type="match status" value="1"/>
</dbReference>
<dbReference type="Gene3D" id="2.170.16.10">
    <property type="entry name" value="Hedgehog/Intein (Hint) domain"/>
    <property type="match status" value="1"/>
</dbReference>
<proteinExistence type="predicted"/>
<keyword evidence="3" id="KW-1185">Reference proteome</keyword>
<dbReference type="InterPro" id="IPR030934">
    <property type="entry name" value="Intein_C"/>
</dbReference>
<dbReference type="PROSITE" id="PS50817">
    <property type="entry name" value="INTEIN_N_TER"/>
    <property type="match status" value="1"/>
</dbReference>
<gene>
    <name evidence="2" type="ORF">FFV09_12575</name>
</gene>
<feature type="domain" description="Hint" evidence="1">
    <location>
        <begin position="445"/>
        <end position="539"/>
    </location>
</feature>
<dbReference type="PANTHER" id="PTHR32305">
    <property type="match status" value="1"/>
</dbReference>
<dbReference type="RefSeq" id="WP_141448149.1">
    <property type="nucleotide sequence ID" value="NZ_CP041217.1"/>
</dbReference>
<dbReference type="AlphaFoldDB" id="A0A4Y6UWV3"/>
<dbReference type="InterPro" id="IPR036844">
    <property type="entry name" value="Hint_dom_sf"/>
</dbReference>
<dbReference type="Proteomes" id="UP000316968">
    <property type="component" value="Chromosome"/>
</dbReference>
<reference evidence="2 3" key="1">
    <citation type="submission" date="2019-06" db="EMBL/GenBank/DDBJ databases">
        <title>Saccharibacillus brassicae sp. nov., an endophytic bacterium isolated from Chinese cabbage seeds (Brassica pekinensis).</title>
        <authorList>
            <person name="Jiang L."/>
            <person name="Lee J."/>
            <person name="Kim S.W."/>
        </authorList>
    </citation>
    <scope>NUCLEOTIDE SEQUENCE [LARGE SCALE GENOMIC DNA]</scope>
    <source>
        <strain evidence="3">KCTC 43072 / ATSA2</strain>
    </source>
</reference>
<name>A0A4Y6UWV3_SACBS</name>
<dbReference type="GO" id="GO:0016539">
    <property type="term" value="P:intein-mediated protein splicing"/>
    <property type="evidence" value="ECO:0007669"/>
    <property type="project" value="InterPro"/>
</dbReference>
<dbReference type="PROSITE" id="PS50818">
    <property type="entry name" value="INTEIN_C_TER"/>
    <property type="match status" value="1"/>
</dbReference>
<dbReference type="EMBL" id="CP041217">
    <property type="protein sequence ID" value="QDH21604.1"/>
    <property type="molecule type" value="Genomic_DNA"/>
</dbReference>
<dbReference type="KEGG" id="saca:FFV09_12575"/>
<dbReference type="InterPro" id="IPR022385">
    <property type="entry name" value="Rhs_assc_core"/>
</dbReference>
<dbReference type="OrthoDB" id="41445at2"/>
<dbReference type="CDD" id="cd00081">
    <property type="entry name" value="Hint"/>
    <property type="match status" value="1"/>
</dbReference>
<evidence type="ECO:0000259" key="1">
    <source>
        <dbReference type="SMART" id="SM00306"/>
    </source>
</evidence>
<dbReference type="InterPro" id="IPR003587">
    <property type="entry name" value="Hint_dom_N"/>
</dbReference>
<sequence>MTDPFGMTTTYIYNADNQLSQVLTDNTKQAEYTYRDGLTQSDENYLKSSQLYQTKLGNGQITTTYTNDGFGRLTNLLQSAGGLTKAFTYGYDNGDNRRSKRDVLTRFDITSRSDGTTSGTFTYDELDRIITSSEGEETYTYDGKGNRLTLQSSIQMPHKDNIDYTYNQAEQLSGITRNQTSVSYKYNGDGLMTERSITKNGQATTTRYYYDGANIVAEGTVAADGSVTFKARYVRGAQLIYREDASRRSKRNALIRFDNQKAYYQHNGHGDVTGLVKADGTALNSYTYDIWGNPLTADVQVENPFGYSGEFWDEDTGLQYLRSRWYDPSIGRFIQEDTFEGYVNRPSSLNPYTYVENNPLKYVDPSGHFLDTIYDLLSTGYDLYKLAKDPTWENAAYVAADVLAIAIPVAPSPSATIRATKAAATKAIDEGTVASKTTKAVNKACNCFTAETKVKTDQGEKNIEDVKIGDNVLSKDENTDEVTYKQVTATFNHKTDEIYSIHVGDQVIESTYNHPFWVVGKGWVFVKDLKSGDLLEQSDGKTLEVGTIEVQQRQTTVYNMTVEGFHTYFVSGLGIWVHNIDCQIPTITDKQIGKKFSDHVDDYELPRSKEGVMKYKAITEDVLNNAGENIKVGDWKTLGKSEFWLHDGNVAIVNNGNWISTFPLKKEGTANYINGLPLKK</sequence>
<dbReference type="SMART" id="SM00306">
    <property type="entry name" value="HintN"/>
    <property type="match status" value="1"/>
</dbReference>
<dbReference type="NCBIfam" id="TIGR03696">
    <property type="entry name" value="Rhs_assc_core"/>
    <property type="match status" value="1"/>
</dbReference>
<protein>
    <recommendedName>
        <fullName evidence="1">Hint domain-containing protein</fullName>
    </recommendedName>
</protein>
<organism evidence="2 3">
    <name type="scientific">Saccharibacillus brassicae</name>
    <dbReference type="NCBI Taxonomy" id="2583377"/>
    <lineage>
        <taxon>Bacteria</taxon>
        <taxon>Bacillati</taxon>
        <taxon>Bacillota</taxon>
        <taxon>Bacilli</taxon>
        <taxon>Bacillales</taxon>
        <taxon>Paenibacillaceae</taxon>
        <taxon>Saccharibacillus</taxon>
    </lineage>
</organism>
<dbReference type="Gene3D" id="2.180.10.10">
    <property type="entry name" value="RHS repeat-associated core"/>
    <property type="match status" value="2"/>
</dbReference>
<dbReference type="InterPro" id="IPR006141">
    <property type="entry name" value="Intein_N"/>
</dbReference>
<evidence type="ECO:0000313" key="2">
    <source>
        <dbReference type="EMBL" id="QDH21604.1"/>
    </source>
</evidence>
<dbReference type="InterPro" id="IPR050708">
    <property type="entry name" value="T6SS_VgrG/RHS"/>
</dbReference>
<accession>A0A4Y6UWV3</accession>